<evidence type="ECO:0000313" key="2">
    <source>
        <dbReference type="EMBL" id="GAA4532776.1"/>
    </source>
</evidence>
<name>A0ABP8RAV6_9MYCO</name>
<proteinExistence type="predicted"/>
<sequence length="105" mass="10879">MPTETWVWAGQYWFGTHCTTLFSTHSKWPGVLLGDVTWMERSTAPRSLIGAVNVTTTGCATPTTAASAGKTEATAGAGGGTGTDAWLRPIGPTKPNAVIVTITNG</sequence>
<evidence type="ECO:0000256" key="1">
    <source>
        <dbReference type="SAM" id="MobiDB-lite"/>
    </source>
</evidence>
<gene>
    <name evidence="2" type="ORF">GCM10023161_02690</name>
</gene>
<protein>
    <submittedName>
        <fullName evidence="2">Uncharacterized protein</fullName>
    </submittedName>
</protein>
<keyword evidence="3" id="KW-1185">Reference proteome</keyword>
<reference evidence="3" key="1">
    <citation type="journal article" date="2019" name="Int. J. Syst. Evol. Microbiol.">
        <title>The Global Catalogue of Microorganisms (GCM) 10K type strain sequencing project: providing services to taxonomists for standard genome sequencing and annotation.</title>
        <authorList>
            <consortium name="The Broad Institute Genomics Platform"/>
            <consortium name="The Broad Institute Genome Sequencing Center for Infectious Disease"/>
            <person name="Wu L."/>
            <person name="Ma J."/>
        </authorList>
    </citation>
    <scope>NUCLEOTIDE SEQUENCE [LARGE SCALE GENOMIC DNA]</scope>
    <source>
        <strain evidence="3">JCM 17782</strain>
    </source>
</reference>
<comment type="caution">
    <text evidence="2">The sequence shown here is derived from an EMBL/GenBank/DDBJ whole genome shotgun (WGS) entry which is preliminary data.</text>
</comment>
<dbReference type="EMBL" id="BAABGF010000001">
    <property type="protein sequence ID" value="GAA4532776.1"/>
    <property type="molecule type" value="Genomic_DNA"/>
</dbReference>
<feature type="compositionally biased region" description="Low complexity" evidence="1">
    <location>
        <begin position="63"/>
        <end position="75"/>
    </location>
</feature>
<dbReference type="Proteomes" id="UP001501417">
    <property type="component" value="Unassembled WGS sequence"/>
</dbReference>
<organism evidence="2 3">
    <name type="scientific">Mycobacterium paraffinicum</name>
    <dbReference type="NCBI Taxonomy" id="53378"/>
    <lineage>
        <taxon>Bacteria</taxon>
        <taxon>Bacillati</taxon>
        <taxon>Actinomycetota</taxon>
        <taxon>Actinomycetes</taxon>
        <taxon>Mycobacteriales</taxon>
        <taxon>Mycobacteriaceae</taxon>
        <taxon>Mycobacterium</taxon>
    </lineage>
</organism>
<accession>A0ABP8RAV6</accession>
<feature type="region of interest" description="Disordered" evidence="1">
    <location>
        <begin position="63"/>
        <end position="88"/>
    </location>
</feature>
<evidence type="ECO:0000313" key="3">
    <source>
        <dbReference type="Proteomes" id="UP001501417"/>
    </source>
</evidence>